<name>A0ABR7AVT4_9PSED</name>
<evidence type="ECO:0000313" key="1">
    <source>
        <dbReference type="EMBL" id="MBC3949036.1"/>
    </source>
</evidence>
<accession>A0ABR7AVT4</accession>
<evidence type="ECO:0000313" key="2">
    <source>
        <dbReference type="Proteomes" id="UP000651852"/>
    </source>
</evidence>
<reference evidence="1 2" key="1">
    <citation type="submission" date="2020-08" db="EMBL/GenBank/DDBJ databases">
        <title>Putative novel bacterial strains isolated from necrotic wheat leaf tissues caused by Xanthomonas translucens.</title>
        <authorList>
            <person name="Tambong J.T."/>
        </authorList>
    </citation>
    <scope>NUCLEOTIDE SEQUENCE [LARGE SCALE GENOMIC DNA]</scope>
    <source>
        <strain evidence="1 2">DOAB 1069</strain>
    </source>
</reference>
<protein>
    <submittedName>
        <fullName evidence="1">Uncharacterized protein</fullName>
    </submittedName>
</protein>
<organism evidence="1 2">
    <name type="scientific">Pseudomonas folii</name>
    <dbReference type="NCBI Taxonomy" id="2762593"/>
    <lineage>
        <taxon>Bacteria</taxon>
        <taxon>Pseudomonadati</taxon>
        <taxon>Pseudomonadota</taxon>
        <taxon>Gammaproteobacteria</taxon>
        <taxon>Pseudomonadales</taxon>
        <taxon>Pseudomonadaceae</taxon>
        <taxon>Pseudomonas</taxon>
    </lineage>
</organism>
<dbReference type="EMBL" id="JACONW010000012">
    <property type="protein sequence ID" value="MBC3949036.1"/>
    <property type="molecule type" value="Genomic_DNA"/>
</dbReference>
<keyword evidence="2" id="KW-1185">Reference proteome</keyword>
<comment type="caution">
    <text evidence="1">The sequence shown here is derived from an EMBL/GenBank/DDBJ whole genome shotgun (WGS) entry which is preliminary data.</text>
</comment>
<dbReference type="Proteomes" id="UP000651852">
    <property type="component" value="Unassembled WGS sequence"/>
</dbReference>
<dbReference type="RefSeq" id="WP_187520641.1">
    <property type="nucleotide sequence ID" value="NZ_JACONW010000012.1"/>
</dbReference>
<gene>
    <name evidence="1" type="ORF">H8S59_04575</name>
</gene>
<sequence>MTTLEQCIAHCTACAGLFRLGRSVEAGLDMIDVFESAGGHLGERSPDVQQQWVQLLTTMLACQQAQDWLGLADYMEYELAELLRG</sequence>
<proteinExistence type="predicted"/>